<name>A0A8B8PEI1_9MYRT</name>
<dbReference type="SUPFAM" id="SSF50630">
    <property type="entry name" value="Acid proteases"/>
    <property type="match status" value="1"/>
</dbReference>
<dbReference type="KEGG" id="rarg:115742748"/>
<dbReference type="GeneID" id="115742748"/>
<feature type="signal peptide" evidence="6">
    <location>
        <begin position="1"/>
        <end position="29"/>
    </location>
</feature>
<evidence type="ECO:0000256" key="6">
    <source>
        <dbReference type="SAM" id="SignalP"/>
    </source>
</evidence>
<sequence length="447" mass="48475">MAMKKLSSPCLLLICFALLITSFCATVRSSSSRQGFTAHLIHRDHIHHPGKPPSQRYADAFRRSFARVQRRFDMYVPIPPSFHLDMAQSEILPDNGEYVLKVSIGTPPFDVYAIADTGSDLFWAQCLPCDQCYPQKKPKYNPQSSSTYRDVACPSQQCHLLDTTSCAPPSNTCNYTYGYASTSLTKGVLATETLTFASTVGPPVKLPNVVFGCGHNNTGVFNDNEMGIVGLGKGPVSLISQIGTSFGGRRFSQCLVPFHTPPTVTSKMSFGSGSEVSGSGTVTTSLVALQDPTYYFVTLDGITVGSTYLPFNSSGAGAITKGNMFLDSGTPPTIVPRDFYNRLEAEVKRVVKLPPIDDPQLRPQLCYGSDVLAKGPVLTAHFDGKADVELKQTSTFIEAKDGIFCFAMTPTDSPGGIFGNFAQTDYLIGFDLDRNTVSFKPTDCTKL</sequence>
<comment type="similarity">
    <text evidence="1">Belongs to the peptidase A1 family.</text>
</comment>
<reference evidence="9" key="1">
    <citation type="submission" date="2025-08" db="UniProtKB">
        <authorList>
            <consortium name="RefSeq"/>
        </authorList>
    </citation>
    <scope>IDENTIFICATION</scope>
    <source>
        <tissue evidence="9">Leaf</tissue>
    </source>
</reference>
<dbReference type="InterPro" id="IPR033121">
    <property type="entry name" value="PEPTIDASE_A1"/>
</dbReference>
<gene>
    <name evidence="9" type="primary">LOC115742748</name>
</gene>
<evidence type="ECO:0000256" key="5">
    <source>
        <dbReference type="ARBA" id="ARBA00023180"/>
    </source>
</evidence>
<dbReference type="Proteomes" id="UP000827889">
    <property type="component" value="Chromosome 10"/>
</dbReference>
<accession>A0A8B8PEI1</accession>
<dbReference type="InterPro" id="IPR032799">
    <property type="entry name" value="TAXi_C"/>
</dbReference>
<organism evidence="8 9">
    <name type="scientific">Rhodamnia argentea</name>
    <dbReference type="NCBI Taxonomy" id="178133"/>
    <lineage>
        <taxon>Eukaryota</taxon>
        <taxon>Viridiplantae</taxon>
        <taxon>Streptophyta</taxon>
        <taxon>Embryophyta</taxon>
        <taxon>Tracheophyta</taxon>
        <taxon>Spermatophyta</taxon>
        <taxon>Magnoliopsida</taxon>
        <taxon>eudicotyledons</taxon>
        <taxon>Gunneridae</taxon>
        <taxon>Pentapetalae</taxon>
        <taxon>rosids</taxon>
        <taxon>malvids</taxon>
        <taxon>Myrtales</taxon>
        <taxon>Myrtaceae</taxon>
        <taxon>Myrtoideae</taxon>
        <taxon>Myrteae</taxon>
        <taxon>Australasian group</taxon>
        <taxon>Rhodamnia</taxon>
    </lineage>
</organism>
<keyword evidence="4" id="KW-0378">Hydrolase</keyword>
<dbReference type="Pfam" id="PF14541">
    <property type="entry name" value="TAXi_C"/>
    <property type="match status" value="1"/>
</dbReference>
<keyword evidence="8" id="KW-1185">Reference proteome</keyword>
<dbReference type="PROSITE" id="PS51767">
    <property type="entry name" value="PEPTIDASE_A1"/>
    <property type="match status" value="1"/>
</dbReference>
<evidence type="ECO:0000256" key="3">
    <source>
        <dbReference type="ARBA" id="ARBA00022750"/>
    </source>
</evidence>
<dbReference type="RefSeq" id="XP_030533084.2">
    <property type="nucleotide sequence ID" value="XM_030677224.2"/>
</dbReference>
<dbReference type="GO" id="GO:0004190">
    <property type="term" value="F:aspartic-type endopeptidase activity"/>
    <property type="evidence" value="ECO:0007669"/>
    <property type="project" value="UniProtKB-KW"/>
</dbReference>
<dbReference type="Gene3D" id="2.40.70.10">
    <property type="entry name" value="Acid Proteases"/>
    <property type="match status" value="2"/>
</dbReference>
<keyword evidence="6" id="KW-0732">Signal</keyword>
<keyword evidence="2" id="KW-0645">Protease</keyword>
<proteinExistence type="inferred from homology"/>
<dbReference type="InterPro" id="IPR051708">
    <property type="entry name" value="Plant_Aspart_Prot_A1"/>
</dbReference>
<dbReference type="GO" id="GO:0005576">
    <property type="term" value="C:extracellular region"/>
    <property type="evidence" value="ECO:0007669"/>
    <property type="project" value="UniProtKB-SubCell"/>
</dbReference>
<feature type="chain" id="PRO_5046768739" evidence="6">
    <location>
        <begin position="30"/>
        <end position="447"/>
    </location>
</feature>
<dbReference type="InterPro" id="IPR021109">
    <property type="entry name" value="Peptidase_aspartic_dom_sf"/>
</dbReference>
<keyword evidence="5" id="KW-0325">Glycoprotein</keyword>
<feature type="domain" description="Peptidase A1" evidence="7">
    <location>
        <begin position="98"/>
        <end position="440"/>
    </location>
</feature>
<dbReference type="PANTHER" id="PTHR47967:SF39">
    <property type="entry name" value="ASPARTYL PROTEASE FAMILY PROTEIN, PUTATIVE-RELATED"/>
    <property type="match status" value="1"/>
</dbReference>
<protein>
    <submittedName>
        <fullName evidence="9">Aspartic proteinase CDR1-like</fullName>
    </submittedName>
</protein>
<evidence type="ECO:0000259" key="7">
    <source>
        <dbReference type="PROSITE" id="PS51767"/>
    </source>
</evidence>
<evidence type="ECO:0000313" key="9">
    <source>
        <dbReference type="RefSeq" id="XP_030533084.2"/>
    </source>
</evidence>
<dbReference type="InterPro" id="IPR032861">
    <property type="entry name" value="TAXi_N"/>
</dbReference>
<dbReference type="GO" id="GO:0006508">
    <property type="term" value="P:proteolysis"/>
    <property type="evidence" value="ECO:0007669"/>
    <property type="project" value="UniProtKB-KW"/>
</dbReference>
<dbReference type="AlphaFoldDB" id="A0A8B8PEI1"/>
<dbReference type="Pfam" id="PF14543">
    <property type="entry name" value="TAXi_N"/>
    <property type="match status" value="1"/>
</dbReference>
<evidence type="ECO:0000256" key="2">
    <source>
        <dbReference type="ARBA" id="ARBA00022670"/>
    </source>
</evidence>
<keyword evidence="3" id="KW-0064">Aspartyl protease</keyword>
<dbReference type="PANTHER" id="PTHR47967">
    <property type="entry name" value="OS07G0603500 PROTEIN-RELATED"/>
    <property type="match status" value="1"/>
</dbReference>
<dbReference type="CDD" id="cd05476">
    <property type="entry name" value="pepsin_A_like_plant"/>
    <property type="match status" value="1"/>
</dbReference>
<evidence type="ECO:0000256" key="4">
    <source>
        <dbReference type="ARBA" id="ARBA00022801"/>
    </source>
</evidence>
<dbReference type="InterPro" id="IPR034161">
    <property type="entry name" value="Pepsin-like_plant"/>
</dbReference>
<evidence type="ECO:0000256" key="1">
    <source>
        <dbReference type="ARBA" id="ARBA00007447"/>
    </source>
</evidence>
<evidence type="ECO:0000313" key="8">
    <source>
        <dbReference type="Proteomes" id="UP000827889"/>
    </source>
</evidence>